<reference evidence="4" key="1">
    <citation type="submission" date="2022-01" db="EMBL/GenBank/DDBJ databases">
        <title>Genome Sequence Resource for Two Populations of Ditylenchus destructor, the Migratory Endoparasitic Phytonematode.</title>
        <authorList>
            <person name="Zhang H."/>
            <person name="Lin R."/>
            <person name="Xie B."/>
        </authorList>
    </citation>
    <scope>NUCLEOTIDE SEQUENCE</scope>
    <source>
        <strain evidence="4">BazhouSP</strain>
    </source>
</reference>
<feature type="compositionally biased region" description="Polar residues" evidence="2">
    <location>
        <begin position="57"/>
        <end position="89"/>
    </location>
</feature>
<evidence type="ECO:0000256" key="1">
    <source>
        <dbReference type="PROSITE-ProRule" id="PRU00042"/>
    </source>
</evidence>
<feature type="compositionally biased region" description="Low complexity" evidence="2">
    <location>
        <begin position="174"/>
        <end position="198"/>
    </location>
</feature>
<feature type="domain" description="C2H2-type" evidence="3">
    <location>
        <begin position="329"/>
        <end position="358"/>
    </location>
</feature>
<organism evidence="4 5">
    <name type="scientific">Ditylenchus destructor</name>
    <dbReference type="NCBI Taxonomy" id="166010"/>
    <lineage>
        <taxon>Eukaryota</taxon>
        <taxon>Metazoa</taxon>
        <taxon>Ecdysozoa</taxon>
        <taxon>Nematoda</taxon>
        <taxon>Chromadorea</taxon>
        <taxon>Rhabditida</taxon>
        <taxon>Tylenchina</taxon>
        <taxon>Tylenchomorpha</taxon>
        <taxon>Sphaerularioidea</taxon>
        <taxon>Anguinidae</taxon>
        <taxon>Anguininae</taxon>
        <taxon>Ditylenchus</taxon>
    </lineage>
</organism>
<dbReference type="InterPro" id="IPR041661">
    <property type="entry name" value="ZN622/Rei1/Reh1_Znf-C2H2"/>
</dbReference>
<protein>
    <recommendedName>
        <fullName evidence="3">C2H2-type domain-containing protein</fullName>
    </recommendedName>
</protein>
<evidence type="ECO:0000313" key="4">
    <source>
        <dbReference type="EMBL" id="KAI1718045.1"/>
    </source>
</evidence>
<keyword evidence="5" id="KW-1185">Reference proteome</keyword>
<dbReference type="SMART" id="SM00355">
    <property type="entry name" value="ZnF_C2H2"/>
    <property type="match status" value="2"/>
</dbReference>
<evidence type="ECO:0000313" key="5">
    <source>
        <dbReference type="Proteomes" id="UP001201812"/>
    </source>
</evidence>
<evidence type="ECO:0000256" key="2">
    <source>
        <dbReference type="SAM" id="MobiDB-lite"/>
    </source>
</evidence>
<dbReference type="PROSITE" id="PS50157">
    <property type="entry name" value="ZINC_FINGER_C2H2_2"/>
    <property type="match status" value="1"/>
</dbReference>
<feature type="region of interest" description="Disordered" evidence="2">
    <location>
        <begin position="164"/>
        <end position="261"/>
    </location>
</feature>
<sequence length="491" mass="53077">MDSNHKKLNHLKLFGKMLQMLRNHICIMNSRRRKQVNPSRLSAVSSSLENEEENNLGPSTSNASNSNPKVNGTSHSSATHGLPHSTTQKSRNDSCREIKNLARNSANAAHKAYETILDSFGQDAKDSKGNMTAAAQMAAAAMFSSAFNPASFYANPLLAFNQPTSDNRTSQTKSNGISNKTSHSSSSKAPTSFPTSSANTSLHSKSSNFLADNQRKRPASSTTSSIGNTEPDAVLDLSVKKSPGRVKTEVASQKNVKYNQEPAEQDALHKLSSLVTTVGADLLNASNGKAHSFSDSSDFLSSFKFPQYNSPLDKSDTSDNGTLDPSSIFTCLQCFERFQTLEQLVKHMEKTKHFNAPTFSKHINGSFNGLNNINGSVSTSSAQIPNSSKPDSVRTLDSFASTKRLSPQPFRNATTPTSKQSSTNRSSSNSNGHTKSSSTKGIRPGFQGTFGFKCILCGHSSAENSIEEHMTKHHSFTSPNEWIGAVKLIPL</sequence>
<feature type="region of interest" description="Disordered" evidence="2">
    <location>
        <begin position="400"/>
        <end position="442"/>
    </location>
</feature>
<evidence type="ECO:0000259" key="3">
    <source>
        <dbReference type="PROSITE" id="PS50157"/>
    </source>
</evidence>
<feature type="compositionally biased region" description="Polar residues" evidence="2">
    <location>
        <begin position="400"/>
        <end position="417"/>
    </location>
</feature>
<dbReference type="Proteomes" id="UP001201812">
    <property type="component" value="Unassembled WGS sequence"/>
</dbReference>
<keyword evidence="1" id="KW-0863">Zinc-finger</keyword>
<keyword evidence="1" id="KW-0479">Metal-binding</keyword>
<name>A0AAD4NB48_9BILA</name>
<dbReference type="Pfam" id="PF12756">
    <property type="entry name" value="zf-C2H2_2"/>
    <property type="match status" value="1"/>
</dbReference>
<proteinExistence type="predicted"/>
<comment type="caution">
    <text evidence="4">The sequence shown here is derived from an EMBL/GenBank/DDBJ whole genome shotgun (WGS) entry which is preliminary data.</text>
</comment>
<feature type="compositionally biased region" description="Polar residues" evidence="2">
    <location>
        <begin position="199"/>
        <end position="211"/>
    </location>
</feature>
<dbReference type="EMBL" id="JAKKPZ010000008">
    <property type="protein sequence ID" value="KAI1718045.1"/>
    <property type="molecule type" value="Genomic_DNA"/>
</dbReference>
<feature type="compositionally biased region" description="Polar residues" evidence="2">
    <location>
        <begin position="164"/>
        <end position="173"/>
    </location>
</feature>
<gene>
    <name evidence="4" type="ORF">DdX_06459</name>
</gene>
<feature type="compositionally biased region" description="Polar residues" evidence="2">
    <location>
        <begin position="219"/>
        <end position="228"/>
    </location>
</feature>
<dbReference type="GO" id="GO:0008270">
    <property type="term" value="F:zinc ion binding"/>
    <property type="evidence" value="ECO:0007669"/>
    <property type="project" value="UniProtKB-KW"/>
</dbReference>
<dbReference type="AlphaFoldDB" id="A0AAD4NB48"/>
<keyword evidence="1" id="KW-0862">Zinc</keyword>
<feature type="region of interest" description="Disordered" evidence="2">
    <location>
        <begin position="32"/>
        <end position="94"/>
    </location>
</feature>
<dbReference type="InterPro" id="IPR013087">
    <property type="entry name" value="Znf_C2H2_type"/>
</dbReference>
<accession>A0AAD4NB48</accession>
<feature type="compositionally biased region" description="Low complexity" evidence="2">
    <location>
        <begin position="418"/>
        <end position="441"/>
    </location>
</feature>
<dbReference type="PROSITE" id="PS00028">
    <property type="entry name" value="ZINC_FINGER_C2H2_1"/>
    <property type="match status" value="1"/>
</dbReference>